<dbReference type="EMBL" id="RBXT01000001">
    <property type="protein sequence ID" value="RKT77405.1"/>
    <property type="molecule type" value="Genomic_DNA"/>
</dbReference>
<dbReference type="OrthoDB" id="4324715at2"/>
<dbReference type="RefSeq" id="WP_121031261.1">
    <property type="nucleotide sequence ID" value="NZ_RBXT01000001.1"/>
</dbReference>
<dbReference type="InterPro" id="IPR036291">
    <property type="entry name" value="NAD(P)-bd_dom_sf"/>
</dbReference>
<dbReference type="PANTHER" id="PTHR43333">
    <property type="entry name" value="2-HACID_DH_C DOMAIN-CONTAINING PROTEIN"/>
    <property type="match status" value="1"/>
</dbReference>
<protein>
    <submittedName>
        <fullName evidence="5">Phosphoglycerate dehydrogenase-like enzyme</fullName>
    </submittedName>
</protein>
<dbReference type="PROSITE" id="PS00671">
    <property type="entry name" value="D_2_HYDROXYACID_DH_3"/>
    <property type="match status" value="1"/>
</dbReference>
<name>A0A495XW88_9MICO</name>
<evidence type="ECO:0000259" key="4">
    <source>
        <dbReference type="Pfam" id="PF02826"/>
    </source>
</evidence>
<accession>A0A495XW88</accession>
<keyword evidence="2" id="KW-0520">NAD</keyword>
<dbReference type="GO" id="GO:0016616">
    <property type="term" value="F:oxidoreductase activity, acting on the CH-OH group of donors, NAD or NADP as acceptor"/>
    <property type="evidence" value="ECO:0007669"/>
    <property type="project" value="UniProtKB-ARBA"/>
</dbReference>
<organism evidence="5 6">
    <name type="scientific">Terracoccus luteus</name>
    <dbReference type="NCBI Taxonomy" id="53356"/>
    <lineage>
        <taxon>Bacteria</taxon>
        <taxon>Bacillati</taxon>
        <taxon>Actinomycetota</taxon>
        <taxon>Actinomycetes</taxon>
        <taxon>Micrococcales</taxon>
        <taxon>Intrasporangiaceae</taxon>
        <taxon>Terracoccus</taxon>
    </lineage>
</organism>
<evidence type="ECO:0000256" key="2">
    <source>
        <dbReference type="ARBA" id="ARBA00023027"/>
    </source>
</evidence>
<dbReference type="PANTHER" id="PTHR43333:SF1">
    <property type="entry name" value="D-ISOMER SPECIFIC 2-HYDROXYACID DEHYDROGENASE NAD-BINDING DOMAIN-CONTAINING PROTEIN"/>
    <property type="match status" value="1"/>
</dbReference>
<reference evidence="5 6" key="1">
    <citation type="submission" date="2018-10" db="EMBL/GenBank/DDBJ databases">
        <title>Sequencing the genomes of 1000 actinobacteria strains.</title>
        <authorList>
            <person name="Klenk H.-P."/>
        </authorList>
    </citation>
    <scope>NUCLEOTIDE SEQUENCE [LARGE SCALE GENOMIC DNA]</scope>
    <source>
        <strain evidence="5 6">DSM 44267</strain>
    </source>
</reference>
<keyword evidence="6" id="KW-1185">Reference proteome</keyword>
<evidence type="ECO:0000313" key="5">
    <source>
        <dbReference type="EMBL" id="RKT77405.1"/>
    </source>
</evidence>
<comment type="caution">
    <text evidence="5">The sequence shown here is derived from an EMBL/GenBank/DDBJ whole genome shotgun (WGS) entry which is preliminary data.</text>
</comment>
<gene>
    <name evidence="5" type="ORF">DFJ68_0826</name>
</gene>
<dbReference type="GO" id="GO:0051287">
    <property type="term" value="F:NAD binding"/>
    <property type="evidence" value="ECO:0007669"/>
    <property type="project" value="InterPro"/>
</dbReference>
<feature type="region of interest" description="Disordered" evidence="3">
    <location>
        <begin position="1"/>
        <end position="29"/>
    </location>
</feature>
<dbReference type="InterPro" id="IPR006140">
    <property type="entry name" value="D-isomer_DH_NAD-bd"/>
</dbReference>
<dbReference type="SUPFAM" id="SSF52283">
    <property type="entry name" value="Formate/glycerate dehydrogenase catalytic domain-like"/>
    <property type="match status" value="1"/>
</dbReference>
<evidence type="ECO:0000313" key="6">
    <source>
        <dbReference type="Proteomes" id="UP000278440"/>
    </source>
</evidence>
<dbReference type="AlphaFoldDB" id="A0A495XW88"/>
<dbReference type="Pfam" id="PF02826">
    <property type="entry name" value="2-Hacid_dh_C"/>
    <property type="match status" value="1"/>
</dbReference>
<proteinExistence type="predicted"/>
<dbReference type="Gene3D" id="3.40.50.720">
    <property type="entry name" value="NAD(P)-binding Rossmann-like Domain"/>
    <property type="match status" value="2"/>
</dbReference>
<dbReference type="SUPFAM" id="SSF51735">
    <property type="entry name" value="NAD(P)-binding Rossmann-fold domains"/>
    <property type="match status" value="1"/>
</dbReference>
<feature type="domain" description="D-isomer specific 2-hydroxyacid dehydrogenase NAD-binding" evidence="4">
    <location>
        <begin position="130"/>
        <end position="303"/>
    </location>
</feature>
<keyword evidence="1" id="KW-0560">Oxidoreductase</keyword>
<dbReference type="InterPro" id="IPR029753">
    <property type="entry name" value="D-isomer_DH_CS"/>
</dbReference>
<evidence type="ECO:0000256" key="3">
    <source>
        <dbReference type="SAM" id="MobiDB-lite"/>
    </source>
</evidence>
<dbReference type="Proteomes" id="UP000278440">
    <property type="component" value="Unassembled WGS sequence"/>
</dbReference>
<dbReference type="CDD" id="cd12166">
    <property type="entry name" value="2-Hacid_dh_7"/>
    <property type="match status" value="1"/>
</dbReference>
<evidence type="ECO:0000256" key="1">
    <source>
        <dbReference type="ARBA" id="ARBA00023002"/>
    </source>
</evidence>
<sequence>MSADTASDGQPDRAGGGAPAGPDGIRPLVLSVPDPSYVDDLTDLDDLDGVEVVEWDLVGDHPRAADVHLAVVPYMNRVSLPDALPRMPSVRVLQLQSAGYEHYADDVPEGVLLANAAGVHDASTAELALTLTLASQRALPQHVRDQDRAHWPELTTGPSLADRRVLVLGYGRIGRAIVRRLLPFEVEVTVVASRARDGDELVETVHGIDELPGLAAQADVVIVIVPLTDATRGLVDAGLLARLPDDALVVNVARGGVVVTDDLVAECASGRLRAALDVTDPEPLPADHPLWSTPGVLLTPHVGGATTAMRPRALELVRRQAAALRDGRQPLNVVVGG</sequence>